<dbReference type="AlphaFoldDB" id="A0AA35W6V3"/>
<dbReference type="Gene3D" id="6.10.250.290">
    <property type="match status" value="1"/>
</dbReference>
<proteinExistence type="inferred from homology"/>
<dbReference type="InterPro" id="IPR022973">
    <property type="entry name" value="Ribosomal_uL10_bac"/>
</dbReference>
<dbReference type="NCBIfam" id="NF000955">
    <property type="entry name" value="PRK00099.1-1"/>
    <property type="match status" value="1"/>
</dbReference>
<evidence type="ECO:0000256" key="5">
    <source>
        <dbReference type="ARBA" id="ARBA00035716"/>
    </source>
</evidence>
<dbReference type="InterPro" id="IPR047865">
    <property type="entry name" value="Ribosomal_uL10_bac_type"/>
</dbReference>
<organism evidence="6 7">
    <name type="scientific">Geodia barretti</name>
    <name type="common">Barrett's horny sponge</name>
    <dbReference type="NCBI Taxonomy" id="519541"/>
    <lineage>
        <taxon>Eukaryota</taxon>
        <taxon>Metazoa</taxon>
        <taxon>Porifera</taxon>
        <taxon>Demospongiae</taxon>
        <taxon>Heteroscleromorpha</taxon>
        <taxon>Tetractinellida</taxon>
        <taxon>Astrophorina</taxon>
        <taxon>Geodiidae</taxon>
        <taxon>Geodia</taxon>
    </lineage>
</organism>
<dbReference type="GO" id="GO:0005840">
    <property type="term" value="C:ribosome"/>
    <property type="evidence" value="ECO:0007669"/>
    <property type="project" value="UniProtKB-KW"/>
</dbReference>
<evidence type="ECO:0000313" key="7">
    <source>
        <dbReference type="Proteomes" id="UP001174909"/>
    </source>
</evidence>
<evidence type="ECO:0000256" key="2">
    <source>
        <dbReference type="ARBA" id="ARBA00022980"/>
    </source>
</evidence>
<dbReference type="PANTHER" id="PTHR11560">
    <property type="entry name" value="39S RIBOSOMAL PROTEIN L10, MITOCHONDRIAL"/>
    <property type="match status" value="1"/>
</dbReference>
<sequence>MPTQEKIDRVAELKDKLERSSIIISTGYSGMNANQMVDLRRRMLDGGVEFVVVKNNLLSRAADAADIPQLKDVISGQTAIALGYDDAAVTAKAVNQAAQASAGVLAVHGAVIGQDAAMQPEEVSRLADLPPRPILVALLLGTMQSPLYGLATVLTGTIRSLAYVLQARMDQLQPADAAE</sequence>
<reference evidence="6" key="1">
    <citation type="submission" date="2023-03" db="EMBL/GenBank/DDBJ databases">
        <authorList>
            <person name="Steffen K."/>
            <person name="Cardenas P."/>
        </authorList>
    </citation>
    <scope>NUCLEOTIDE SEQUENCE</scope>
</reference>
<comment type="similarity">
    <text evidence="1">Belongs to the universal ribosomal protein uL10 family.</text>
</comment>
<dbReference type="GO" id="GO:1990904">
    <property type="term" value="C:ribonucleoprotein complex"/>
    <property type="evidence" value="ECO:0007669"/>
    <property type="project" value="UniProtKB-KW"/>
</dbReference>
<dbReference type="InterPro" id="IPR001790">
    <property type="entry name" value="Ribosomal_uL10"/>
</dbReference>
<dbReference type="Pfam" id="PF00466">
    <property type="entry name" value="Ribosomal_L10"/>
    <property type="match status" value="1"/>
</dbReference>
<gene>
    <name evidence="6" type="ORF">GBAR_LOCUS2462</name>
</gene>
<protein>
    <recommendedName>
        <fullName evidence="4">Large ribosomal subunit protein uL10m</fullName>
    </recommendedName>
    <alternativeName>
        <fullName evidence="5">39S ribosomal protein L10, mitochondrial</fullName>
    </alternativeName>
</protein>
<dbReference type="HAMAP" id="MF_00362">
    <property type="entry name" value="Ribosomal_uL10"/>
    <property type="match status" value="1"/>
</dbReference>
<dbReference type="EMBL" id="CASHTH010000351">
    <property type="protein sequence ID" value="CAI7998531.1"/>
    <property type="molecule type" value="Genomic_DNA"/>
</dbReference>
<evidence type="ECO:0000256" key="3">
    <source>
        <dbReference type="ARBA" id="ARBA00023274"/>
    </source>
</evidence>
<dbReference type="InterPro" id="IPR043141">
    <property type="entry name" value="Ribosomal_uL10-like_sf"/>
</dbReference>
<keyword evidence="3" id="KW-0687">Ribonucleoprotein</keyword>
<name>A0AA35W6V3_GEOBA</name>
<keyword evidence="2 6" id="KW-0689">Ribosomal protein</keyword>
<accession>A0AA35W6V3</accession>
<dbReference type="CDD" id="cd05797">
    <property type="entry name" value="Ribosomal_L10"/>
    <property type="match status" value="1"/>
</dbReference>
<evidence type="ECO:0000313" key="6">
    <source>
        <dbReference type="EMBL" id="CAI7998531.1"/>
    </source>
</evidence>
<dbReference type="Gene3D" id="3.30.70.1730">
    <property type="match status" value="1"/>
</dbReference>
<dbReference type="Proteomes" id="UP001174909">
    <property type="component" value="Unassembled WGS sequence"/>
</dbReference>
<keyword evidence="7" id="KW-1185">Reference proteome</keyword>
<dbReference type="SUPFAM" id="SSF160369">
    <property type="entry name" value="Ribosomal protein L10-like"/>
    <property type="match status" value="1"/>
</dbReference>
<comment type="caution">
    <text evidence="6">The sequence shown here is derived from an EMBL/GenBank/DDBJ whole genome shotgun (WGS) entry which is preliminary data.</text>
</comment>
<evidence type="ECO:0000256" key="4">
    <source>
        <dbReference type="ARBA" id="ARBA00035707"/>
    </source>
</evidence>
<evidence type="ECO:0000256" key="1">
    <source>
        <dbReference type="ARBA" id="ARBA00008889"/>
    </source>
</evidence>